<accession>A0AAE0WQN4</accession>
<protein>
    <submittedName>
        <fullName evidence="2">Uncharacterized protein</fullName>
    </submittedName>
</protein>
<sequence length="233" mass="25533">MSVQSMAPSEGIEDFDEAATHMERVSAVTKWLEGVQHTAPTTRELPDGALVKAERPKRKALSTNSDPGLAAWNIVSSVEVDDQDRVSDSSPSLLPASTILQDNLQQQIKTHKDTGSYCPPRVTGLPLSASPAVTLGMGPSVQDMEEGRADLLSKRWNLPMDYTDEPLRKMDFDAFDINKGLVGATARERPGARPALLKPRRSKEQDPSENSPPVKGWRARLPRLFNIKGPRIG</sequence>
<proteinExistence type="predicted"/>
<keyword evidence="3" id="KW-1185">Reference proteome</keyword>
<evidence type="ECO:0000256" key="1">
    <source>
        <dbReference type="SAM" id="MobiDB-lite"/>
    </source>
</evidence>
<dbReference type="EMBL" id="JAUTXT010000012">
    <property type="protein sequence ID" value="KAK3676066.1"/>
    <property type="molecule type" value="Genomic_DNA"/>
</dbReference>
<evidence type="ECO:0000313" key="3">
    <source>
        <dbReference type="Proteomes" id="UP001274830"/>
    </source>
</evidence>
<dbReference type="Proteomes" id="UP001274830">
    <property type="component" value="Unassembled WGS sequence"/>
</dbReference>
<organism evidence="2 3">
    <name type="scientific">Recurvomyces mirabilis</name>
    <dbReference type="NCBI Taxonomy" id="574656"/>
    <lineage>
        <taxon>Eukaryota</taxon>
        <taxon>Fungi</taxon>
        <taxon>Dikarya</taxon>
        <taxon>Ascomycota</taxon>
        <taxon>Pezizomycotina</taxon>
        <taxon>Dothideomycetes</taxon>
        <taxon>Dothideomycetidae</taxon>
        <taxon>Mycosphaerellales</taxon>
        <taxon>Teratosphaeriaceae</taxon>
        <taxon>Recurvomyces</taxon>
    </lineage>
</organism>
<gene>
    <name evidence="2" type="ORF">LTR78_004258</name>
</gene>
<name>A0AAE0WQN4_9PEZI</name>
<reference evidence="2" key="1">
    <citation type="submission" date="2023-07" db="EMBL/GenBank/DDBJ databases">
        <title>Black Yeasts Isolated from many extreme environments.</title>
        <authorList>
            <person name="Coleine C."/>
            <person name="Stajich J.E."/>
            <person name="Selbmann L."/>
        </authorList>
    </citation>
    <scope>NUCLEOTIDE SEQUENCE</scope>
    <source>
        <strain evidence="2">CCFEE 5485</strain>
    </source>
</reference>
<feature type="region of interest" description="Disordered" evidence="1">
    <location>
        <begin position="183"/>
        <end position="220"/>
    </location>
</feature>
<comment type="caution">
    <text evidence="2">The sequence shown here is derived from an EMBL/GenBank/DDBJ whole genome shotgun (WGS) entry which is preliminary data.</text>
</comment>
<evidence type="ECO:0000313" key="2">
    <source>
        <dbReference type="EMBL" id="KAK3676066.1"/>
    </source>
</evidence>
<dbReference type="AlphaFoldDB" id="A0AAE0WQN4"/>
<feature type="region of interest" description="Disordered" evidence="1">
    <location>
        <begin position="1"/>
        <end position="20"/>
    </location>
</feature>